<dbReference type="Gene3D" id="3.40.50.300">
    <property type="entry name" value="P-loop containing nucleotide triphosphate hydrolases"/>
    <property type="match status" value="1"/>
</dbReference>
<feature type="domain" description="Response regulatory" evidence="9">
    <location>
        <begin position="3"/>
        <end position="118"/>
    </location>
</feature>
<dbReference type="STRING" id="716816.BST96_03285"/>
<dbReference type="InterPro" id="IPR058031">
    <property type="entry name" value="AAA_lid_NorR"/>
</dbReference>
<dbReference type="PROSITE" id="PS00688">
    <property type="entry name" value="SIGMA54_INTERACT_3"/>
    <property type="match status" value="1"/>
</dbReference>
<dbReference type="SMART" id="SM00448">
    <property type="entry name" value="REC"/>
    <property type="match status" value="1"/>
</dbReference>
<sequence>MKSVLIVDDDQNVLNALNRLLRSGHYELTLCQCPEEALELCQNNLYNLIISDQKMPVITGTQLFEQLAGLQPTATKIILSGYSDFNEITHAFNQQWIHQFISKPWDDEALQSIVNAAVASVASQPTGDDSPPQQEPAQTNAQGLQSFHGLLSANEALNKLFSKVRRAAGSGASVYLYGETGAGKELFAQALHNESPVASGPFIAVNCANFNEQLIESQLFGHVKGAFTGADSNQEGLLAAANGGTLFLDEITTLPPAMQAKMLRVLQEKEYMPVGSTVKKTFDALVLSASNKHLSIAVSEGEFREDLYYRLCVIPLPIPPLRKRGDDALRLFKYFLDQFSAGKSLSSDGVEHTLRHYHWPGNVRQLINVCQYVAAMSESDKITQADLPEDIIATKDVESSDHAAVSTAEVVELTEQSVREALLENNNNKSAAARVLGVSRMTLWRRVKDFNIE</sequence>
<keyword evidence="2" id="KW-0067">ATP-binding</keyword>
<keyword evidence="1" id="KW-0547">Nucleotide-binding</keyword>
<dbReference type="EMBL" id="CP019343">
    <property type="protein sequence ID" value="ARN73214.1"/>
    <property type="molecule type" value="Genomic_DNA"/>
</dbReference>
<dbReference type="PANTHER" id="PTHR32071">
    <property type="entry name" value="TRANSCRIPTIONAL REGULATORY PROTEIN"/>
    <property type="match status" value="1"/>
</dbReference>
<dbReference type="InterPro" id="IPR025943">
    <property type="entry name" value="Sigma_54_int_dom_ATP-bd_2"/>
</dbReference>
<dbReference type="Pfam" id="PF00072">
    <property type="entry name" value="Response_reg"/>
    <property type="match status" value="1"/>
</dbReference>
<dbReference type="AlphaFoldDB" id="A0A1X9N7Y3"/>
<dbReference type="CDD" id="cd17569">
    <property type="entry name" value="REC_HupR-like"/>
    <property type="match status" value="1"/>
</dbReference>
<dbReference type="InterPro" id="IPR011006">
    <property type="entry name" value="CheY-like_superfamily"/>
</dbReference>
<gene>
    <name evidence="10" type="ORF">BST96_03285</name>
</gene>
<dbReference type="Gene3D" id="1.10.10.60">
    <property type="entry name" value="Homeodomain-like"/>
    <property type="match status" value="1"/>
</dbReference>
<dbReference type="GO" id="GO:0000160">
    <property type="term" value="P:phosphorelay signal transduction system"/>
    <property type="evidence" value="ECO:0007669"/>
    <property type="project" value="InterPro"/>
</dbReference>
<feature type="region of interest" description="Disordered" evidence="7">
    <location>
        <begin position="121"/>
        <end position="141"/>
    </location>
</feature>
<dbReference type="PROSITE" id="PS50110">
    <property type="entry name" value="RESPONSE_REGULATORY"/>
    <property type="match status" value="1"/>
</dbReference>
<dbReference type="InterPro" id="IPR002197">
    <property type="entry name" value="HTH_Fis"/>
</dbReference>
<evidence type="ECO:0008006" key="12">
    <source>
        <dbReference type="Google" id="ProtNLM"/>
    </source>
</evidence>
<dbReference type="KEGG" id="osg:BST96_03285"/>
<keyword evidence="11" id="KW-1185">Reference proteome</keyword>
<evidence type="ECO:0000259" key="8">
    <source>
        <dbReference type="PROSITE" id="PS50045"/>
    </source>
</evidence>
<dbReference type="Gene3D" id="3.40.50.2300">
    <property type="match status" value="1"/>
</dbReference>
<dbReference type="SUPFAM" id="SSF52540">
    <property type="entry name" value="P-loop containing nucleoside triphosphate hydrolases"/>
    <property type="match status" value="1"/>
</dbReference>
<dbReference type="InterPro" id="IPR027417">
    <property type="entry name" value="P-loop_NTPase"/>
</dbReference>
<dbReference type="GO" id="GO:0006355">
    <property type="term" value="P:regulation of DNA-templated transcription"/>
    <property type="evidence" value="ECO:0007669"/>
    <property type="project" value="InterPro"/>
</dbReference>
<keyword evidence="6" id="KW-0597">Phosphoprotein</keyword>
<organism evidence="10 11">
    <name type="scientific">Oceanicoccus sagamiensis</name>
    <dbReference type="NCBI Taxonomy" id="716816"/>
    <lineage>
        <taxon>Bacteria</taxon>
        <taxon>Pseudomonadati</taxon>
        <taxon>Pseudomonadota</taxon>
        <taxon>Gammaproteobacteria</taxon>
        <taxon>Cellvibrionales</taxon>
        <taxon>Spongiibacteraceae</taxon>
        <taxon>Oceanicoccus</taxon>
    </lineage>
</organism>
<dbReference type="FunFam" id="3.40.50.300:FF:000006">
    <property type="entry name" value="DNA-binding transcriptional regulator NtrC"/>
    <property type="match status" value="1"/>
</dbReference>
<dbReference type="GO" id="GO:0043565">
    <property type="term" value="F:sequence-specific DNA binding"/>
    <property type="evidence" value="ECO:0007669"/>
    <property type="project" value="InterPro"/>
</dbReference>
<dbReference type="Proteomes" id="UP000193450">
    <property type="component" value="Chromosome"/>
</dbReference>
<dbReference type="InterPro" id="IPR001789">
    <property type="entry name" value="Sig_transdc_resp-reg_receiver"/>
</dbReference>
<keyword evidence="4" id="KW-0238">DNA-binding</keyword>
<keyword evidence="3" id="KW-0805">Transcription regulation</keyword>
<dbReference type="PROSITE" id="PS00676">
    <property type="entry name" value="SIGMA54_INTERACT_2"/>
    <property type="match status" value="1"/>
</dbReference>
<name>A0A1X9N7Y3_9GAMM</name>
<protein>
    <recommendedName>
        <fullName evidence="12">Sigma-54-dependent Fis family transcriptional regulator</fullName>
    </recommendedName>
</protein>
<dbReference type="InterPro" id="IPR009057">
    <property type="entry name" value="Homeodomain-like_sf"/>
</dbReference>
<evidence type="ECO:0000256" key="2">
    <source>
        <dbReference type="ARBA" id="ARBA00022840"/>
    </source>
</evidence>
<dbReference type="PRINTS" id="PR01590">
    <property type="entry name" value="HTHFIS"/>
</dbReference>
<dbReference type="Gene3D" id="1.10.8.60">
    <property type="match status" value="1"/>
</dbReference>
<dbReference type="InterPro" id="IPR003593">
    <property type="entry name" value="AAA+_ATPase"/>
</dbReference>
<evidence type="ECO:0000313" key="10">
    <source>
        <dbReference type="EMBL" id="ARN73214.1"/>
    </source>
</evidence>
<evidence type="ECO:0000256" key="1">
    <source>
        <dbReference type="ARBA" id="ARBA00022741"/>
    </source>
</evidence>
<dbReference type="CDD" id="cd00009">
    <property type="entry name" value="AAA"/>
    <property type="match status" value="1"/>
</dbReference>
<dbReference type="GO" id="GO:0005524">
    <property type="term" value="F:ATP binding"/>
    <property type="evidence" value="ECO:0007669"/>
    <property type="project" value="UniProtKB-KW"/>
</dbReference>
<dbReference type="PROSITE" id="PS50045">
    <property type="entry name" value="SIGMA54_INTERACT_4"/>
    <property type="match status" value="1"/>
</dbReference>
<evidence type="ECO:0000259" key="9">
    <source>
        <dbReference type="PROSITE" id="PS50110"/>
    </source>
</evidence>
<dbReference type="InterPro" id="IPR025944">
    <property type="entry name" value="Sigma_54_int_dom_CS"/>
</dbReference>
<dbReference type="PANTHER" id="PTHR32071:SF14">
    <property type="entry name" value="TRANSCRIPTIONAL REGULATORY PROTEIN RTCR"/>
    <property type="match status" value="1"/>
</dbReference>
<evidence type="ECO:0000256" key="3">
    <source>
        <dbReference type="ARBA" id="ARBA00023015"/>
    </source>
</evidence>
<evidence type="ECO:0000256" key="5">
    <source>
        <dbReference type="ARBA" id="ARBA00023163"/>
    </source>
</evidence>
<dbReference type="SUPFAM" id="SSF46689">
    <property type="entry name" value="Homeodomain-like"/>
    <property type="match status" value="1"/>
</dbReference>
<dbReference type="Pfam" id="PF00158">
    <property type="entry name" value="Sigma54_activat"/>
    <property type="match status" value="1"/>
</dbReference>
<dbReference type="SMART" id="SM00382">
    <property type="entry name" value="AAA"/>
    <property type="match status" value="1"/>
</dbReference>
<dbReference type="PROSITE" id="PS00675">
    <property type="entry name" value="SIGMA54_INTERACT_1"/>
    <property type="match status" value="1"/>
</dbReference>
<dbReference type="RefSeq" id="WP_085757320.1">
    <property type="nucleotide sequence ID" value="NZ_CP019343.1"/>
</dbReference>
<dbReference type="SUPFAM" id="SSF52172">
    <property type="entry name" value="CheY-like"/>
    <property type="match status" value="1"/>
</dbReference>
<feature type="compositionally biased region" description="Polar residues" evidence="7">
    <location>
        <begin position="124"/>
        <end position="141"/>
    </location>
</feature>
<dbReference type="InterPro" id="IPR002078">
    <property type="entry name" value="Sigma_54_int"/>
</dbReference>
<reference evidence="10 11" key="1">
    <citation type="submission" date="2016-11" db="EMBL/GenBank/DDBJ databases">
        <title>Trade-off between light-utilization and light-protection in marine flavobacteria.</title>
        <authorList>
            <person name="Kumagai Y."/>
        </authorList>
    </citation>
    <scope>NUCLEOTIDE SEQUENCE [LARGE SCALE GENOMIC DNA]</scope>
    <source>
        <strain evidence="10 11">NBRC 107125</strain>
    </source>
</reference>
<dbReference type="Pfam" id="PF25601">
    <property type="entry name" value="AAA_lid_14"/>
    <property type="match status" value="1"/>
</dbReference>
<dbReference type="InterPro" id="IPR025662">
    <property type="entry name" value="Sigma_54_int_dom_ATP-bd_1"/>
</dbReference>
<dbReference type="Pfam" id="PF02954">
    <property type="entry name" value="HTH_8"/>
    <property type="match status" value="1"/>
</dbReference>
<evidence type="ECO:0000256" key="6">
    <source>
        <dbReference type="PROSITE-ProRule" id="PRU00169"/>
    </source>
</evidence>
<evidence type="ECO:0000256" key="7">
    <source>
        <dbReference type="SAM" id="MobiDB-lite"/>
    </source>
</evidence>
<feature type="modified residue" description="4-aspartylphosphate" evidence="6">
    <location>
        <position position="52"/>
    </location>
</feature>
<accession>A0A1X9N7Y3</accession>
<keyword evidence="5" id="KW-0804">Transcription</keyword>
<evidence type="ECO:0000256" key="4">
    <source>
        <dbReference type="ARBA" id="ARBA00023125"/>
    </source>
</evidence>
<proteinExistence type="predicted"/>
<feature type="domain" description="Sigma-54 factor interaction" evidence="8">
    <location>
        <begin position="150"/>
        <end position="375"/>
    </location>
</feature>
<evidence type="ECO:0000313" key="11">
    <source>
        <dbReference type="Proteomes" id="UP000193450"/>
    </source>
</evidence>
<dbReference type="OrthoDB" id="9804019at2"/>